<evidence type="ECO:0000313" key="9">
    <source>
        <dbReference type="EMBL" id="CEG02033.1"/>
    </source>
</evidence>
<evidence type="ECO:0000256" key="6">
    <source>
        <dbReference type="ARBA" id="ARBA00079393"/>
    </source>
</evidence>
<dbReference type="AlphaFoldDB" id="A0A096PBM4"/>
<dbReference type="EMBL" id="CAID01000014">
    <property type="protein sequence ID" value="CEG02033.1"/>
    <property type="molecule type" value="Genomic_DNA"/>
</dbReference>
<keyword evidence="10" id="KW-1185">Reference proteome</keyword>
<dbReference type="InterPro" id="IPR048741">
    <property type="entry name" value="Pus10-like_C"/>
</dbReference>
<reference evidence="9 10" key="2">
    <citation type="journal article" date="2014" name="BMC Genomics">
        <title>An improved genome of the model marine alga Ostreococcus tauri unfolds by assessing Illumina de novo assemblies.</title>
        <authorList>
            <person name="Blanc-Mathieu R."/>
            <person name="Verhelst B."/>
            <person name="Derelle E."/>
            <person name="Rombauts S."/>
            <person name="Bouget F.Y."/>
            <person name="Carre I."/>
            <person name="Chateau A."/>
            <person name="Eyre-Walker A."/>
            <person name="Grimsley N."/>
            <person name="Moreau H."/>
            <person name="Piegu B."/>
            <person name="Rivals E."/>
            <person name="Schackwitz W."/>
            <person name="Van de Peer Y."/>
            <person name="Piganeau G."/>
        </authorList>
    </citation>
    <scope>NUCLEOTIDE SEQUENCE [LARGE SCALE GENOMIC DNA]</scope>
    <source>
        <strain evidence="10">OTTH 0595 / CCAP 157/2 / RCC745</strain>
    </source>
</reference>
<keyword evidence="3" id="KW-0819">tRNA processing</keyword>
<evidence type="ECO:0000256" key="5">
    <source>
        <dbReference type="ARBA" id="ARBA00075270"/>
    </source>
</evidence>
<dbReference type="OrthoDB" id="271937at2759"/>
<accession>A0A096PBM4</accession>
<dbReference type="Gene3D" id="3.30.70.3190">
    <property type="match status" value="1"/>
</dbReference>
<feature type="domain" description="Pus10-like C-terminal" evidence="8">
    <location>
        <begin position="276"/>
        <end position="514"/>
    </location>
</feature>
<evidence type="ECO:0000256" key="3">
    <source>
        <dbReference type="ARBA" id="ARBA00022694"/>
    </source>
</evidence>
<dbReference type="InParanoid" id="A0A096PBM4"/>
<evidence type="ECO:0000256" key="2">
    <source>
        <dbReference type="ARBA" id="ARBA00012787"/>
    </source>
</evidence>
<dbReference type="RefSeq" id="XP_003082918.2">
    <property type="nucleotide sequence ID" value="XM_003082870.2"/>
</dbReference>
<gene>
    <name evidence="9" type="ORF">OT_ostta14g01100</name>
</gene>
<evidence type="ECO:0000313" key="10">
    <source>
        <dbReference type="Proteomes" id="UP000009170"/>
    </source>
</evidence>
<evidence type="ECO:0000259" key="8">
    <source>
        <dbReference type="Pfam" id="PF21238"/>
    </source>
</evidence>
<dbReference type="KEGG" id="ota:OT_ostta14g01100"/>
<name>A0A096PBM4_OSTTA</name>
<protein>
    <recommendedName>
        <fullName evidence="2">tRNA pseudouridine(55) synthase</fullName>
        <ecNumber evidence="2">5.4.99.25</ecNumber>
    </recommendedName>
    <alternativeName>
        <fullName evidence="7">tRNA pseudouridine 55 synthase</fullName>
    </alternativeName>
    <alternativeName>
        <fullName evidence="5">tRNA pseudouridylate synthase</fullName>
    </alternativeName>
    <alternativeName>
        <fullName evidence="6">tRNA-uridine isomerase</fullName>
    </alternativeName>
</protein>
<evidence type="ECO:0000256" key="1">
    <source>
        <dbReference type="ARBA" id="ARBA00009652"/>
    </source>
</evidence>
<organism evidence="9 10">
    <name type="scientific">Ostreococcus tauri</name>
    <name type="common">Marine green alga</name>
    <dbReference type="NCBI Taxonomy" id="70448"/>
    <lineage>
        <taxon>Eukaryota</taxon>
        <taxon>Viridiplantae</taxon>
        <taxon>Chlorophyta</taxon>
        <taxon>Mamiellophyceae</taxon>
        <taxon>Mamiellales</taxon>
        <taxon>Bathycoccaceae</taxon>
        <taxon>Ostreococcus</taxon>
    </lineage>
</organism>
<dbReference type="FunCoup" id="A0A096PBM4">
    <property type="interactions" value="1562"/>
</dbReference>
<dbReference type="FunFam" id="3.30.70.3190:FF:000001">
    <property type="entry name" value="tRNA pseudouridine synthase Pus10"/>
    <property type="match status" value="1"/>
</dbReference>
<dbReference type="STRING" id="70448.A0A096PBM4"/>
<dbReference type="Proteomes" id="UP000009170">
    <property type="component" value="Unassembled WGS sequence"/>
</dbReference>
<dbReference type="GO" id="GO:0003723">
    <property type="term" value="F:RNA binding"/>
    <property type="evidence" value="ECO:0007669"/>
    <property type="project" value="InterPro"/>
</dbReference>
<dbReference type="PANTHER" id="PTHR21568:SF0">
    <property type="entry name" value="TRNA PSEUDOURIDINE SYNTHASE PUS10"/>
    <property type="match status" value="1"/>
</dbReference>
<reference evidence="10" key="1">
    <citation type="journal article" date="2006" name="Proc. Natl. Acad. Sci. U.S.A.">
        <title>Genome analysis of the smallest free-living eukaryote Ostreococcus tauri unveils many unique features.</title>
        <authorList>
            <person name="Derelle E."/>
            <person name="Ferraz C."/>
            <person name="Rombauts S."/>
            <person name="Rouze P."/>
            <person name="Worden A.Z."/>
            <person name="Robbens S."/>
            <person name="Partensky F."/>
            <person name="Degroeve S."/>
            <person name="Echeynie S."/>
            <person name="Cooke R."/>
            <person name="Saeys Y."/>
            <person name="Wuyts J."/>
            <person name="Jabbari K."/>
            <person name="Bowler C."/>
            <person name="Panaud O."/>
            <person name="Piegu B."/>
            <person name="Ball S.G."/>
            <person name="Ral J.-P."/>
            <person name="Bouget F.-Y."/>
            <person name="Piganeau G."/>
            <person name="De Baets B."/>
            <person name="Picard A."/>
            <person name="Delseny M."/>
            <person name="Demaille J."/>
            <person name="Van de Peer Y."/>
            <person name="Moreau H."/>
        </authorList>
    </citation>
    <scope>NUCLEOTIDE SEQUENCE [LARGE SCALE GENOMIC DNA]</scope>
    <source>
        <strain evidence="10">OTTH 0595 / CCAP 157/2 / RCC745</strain>
    </source>
</reference>
<proteinExistence type="inferred from homology"/>
<dbReference type="InterPro" id="IPR020103">
    <property type="entry name" value="PsdUridine_synth_cat_dom_sf"/>
</dbReference>
<dbReference type="FunFam" id="3.30.70.2510:FF:000001">
    <property type="entry name" value="tRNA pseudouridine synthase Pus10"/>
    <property type="match status" value="1"/>
</dbReference>
<keyword evidence="4" id="KW-0413">Isomerase</keyword>
<evidence type="ECO:0000256" key="4">
    <source>
        <dbReference type="ARBA" id="ARBA00023235"/>
    </source>
</evidence>
<comment type="caution">
    <text evidence="9">The sequence shown here is derived from an EMBL/GenBank/DDBJ whole genome shotgun (WGS) entry which is preliminary data.</text>
</comment>
<dbReference type="GO" id="GO:0160148">
    <property type="term" value="F:tRNA pseudouridine(55) synthase activity"/>
    <property type="evidence" value="ECO:0007669"/>
    <property type="project" value="UniProtKB-EC"/>
</dbReference>
<dbReference type="Gene3D" id="3.30.70.2510">
    <property type="match status" value="1"/>
</dbReference>
<dbReference type="InterPro" id="IPR039894">
    <property type="entry name" value="Pus10-like"/>
</dbReference>
<dbReference type="EC" id="5.4.99.25" evidence="2"/>
<dbReference type="PANTHER" id="PTHR21568">
    <property type="entry name" value="TRNA PSEUDOURIDINE SYNTHASE PUS10"/>
    <property type="match status" value="1"/>
</dbReference>
<dbReference type="SUPFAM" id="SSF55120">
    <property type="entry name" value="Pseudouridine synthase"/>
    <property type="match status" value="1"/>
</dbReference>
<evidence type="ECO:0000256" key="7">
    <source>
        <dbReference type="ARBA" id="ARBA00083669"/>
    </source>
</evidence>
<sequence>MSACAACELRFAACVDIDAYVRACAPMAPRNGDDGASGGACAVCLGILQIASDADARALEDGEREAARRVLEIDDVGAFARRAVSRGHGGMAGYRFRVVLPAATLTRERAMRATRGIDDATRVTGIDEVLRMLARKSLGEALGCEEDSTAAYALTAKYKYGDDAKETEFLSSVSLKLSKEERKGKFRGKHLKWHKGGKRKRGTTEADFLSHLSSPEDPFAEEFETAERAYEDAAKRLADAKFADASFWLSNSDVTLAAPRFRARCIVEAFHEPVHVGGWYVKLDRGVPQSPWVMRETGKRVGRGSVVEAIESVVLDKFASRGAKFNSSGREDMDVRMLSEGRPFASQVHDPKRPTVSADEIAEMERTINAKCDQTGVRVRGLCLTTKEHYHAVGQHSEESEKEKSYVAICRISRRVTAEDHKTIAAVSNLVVQQSTPTRVVHRRTDMVRPRTIVHMSSEPIPGAPDALILRLRTQAGTYIKEFVHGDGGRTKPSLGDLLGCKAQILQLDVTEVDDAWNPSGAAPNAESVQ</sequence>
<dbReference type="GO" id="GO:0031119">
    <property type="term" value="P:tRNA pseudouridine synthesis"/>
    <property type="evidence" value="ECO:0007669"/>
    <property type="project" value="TreeGrafter"/>
</dbReference>
<comment type="similarity">
    <text evidence="1">Belongs to the pseudouridine synthase Pus10 family.</text>
</comment>
<dbReference type="GeneID" id="9837839"/>
<dbReference type="Pfam" id="PF21238">
    <property type="entry name" value="Pus10_C"/>
    <property type="match status" value="1"/>
</dbReference>